<protein>
    <submittedName>
        <fullName evidence="1">Uncharacterized protein</fullName>
    </submittedName>
</protein>
<dbReference type="EMBL" id="CP015145">
    <property type="protein sequence ID" value="AMX18482.1"/>
    <property type="molecule type" value="Genomic_DNA"/>
</dbReference>
<evidence type="ECO:0000313" key="2">
    <source>
        <dbReference type="Proteomes" id="UP000076152"/>
    </source>
</evidence>
<sequence>MAHQIETMAFVGDTWWHGLGNPLSPNQPIEVWARQAGMDWRIESSNVSYMAKNERGQNILMP</sequence>
<proteinExistence type="predicted"/>
<accession>A0AB33BCP3</accession>
<reference evidence="1 2" key="1">
    <citation type="submission" date="2016-04" db="EMBL/GenBank/DDBJ databases">
        <title>Complete genome sequencing of OXA-72 bearing Acinetobacter pittii strain IEC338SC.</title>
        <authorList>
            <person name="Brasiliense D.M."/>
            <person name="Lima K.V."/>
            <person name="Souza C.O."/>
            <person name="Dutra L.G."/>
            <person name="Mamizuka E.M."/>
            <person name="Perez-Chaparro P.J."/>
            <person name="McCulloch J.A."/>
        </authorList>
    </citation>
    <scope>NUCLEOTIDE SEQUENCE [LARGE SCALE GENOMIC DNA]</scope>
    <source>
        <strain evidence="1 2">IEC338SC</strain>
    </source>
</reference>
<gene>
    <name evidence="1" type="ORF">IEC338SC_1340</name>
</gene>
<name>A0AB33BCP3_ACIPI</name>
<dbReference type="Proteomes" id="UP000076152">
    <property type="component" value="Chromosome"/>
</dbReference>
<evidence type="ECO:0000313" key="1">
    <source>
        <dbReference type="EMBL" id="AMX18482.1"/>
    </source>
</evidence>
<dbReference type="AlphaFoldDB" id="A0AB33BCP3"/>
<organism evidence="1 2">
    <name type="scientific">Acinetobacter pittii</name>
    <name type="common">Acinetobacter genomosp. 3</name>
    <dbReference type="NCBI Taxonomy" id="48296"/>
    <lineage>
        <taxon>Bacteria</taxon>
        <taxon>Pseudomonadati</taxon>
        <taxon>Pseudomonadota</taxon>
        <taxon>Gammaproteobacteria</taxon>
        <taxon>Moraxellales</taxon>
        <taxon>Moraxellaceae</taxon>
        <taxon>Acinetobacter</taxon>
        <taxon>Acinetobacter calcoaceticus/baumannii complex</taxon>
    </lineage>
</organism>